<dbReference type="EMBL" id="JAFIRA010000013">
    <property type="protein sequence ID" value="MCJ2542648.1"/>
    <property type="molecule type" value="Genomic_DNA"/>
</dbReference>
<reference evidence="1" key="1">
    <citation type="submission" date="2021-02" db="EMBL/GenBank/DDBJ databases">
        <title>The CRISPR/cas machinery reduction and long-range gene transfer in the hot spring cyanobacterium Synechococcus.</title>
        <authorList>
            <person name="Dvorak P."/>
            <person name="Jahodarova E."/>
            <person name="Hasler P."/>
            <person name="Poulickova A."/>
        </authorList>
    </citation>
    <scope>NUCLEOTIDE SEQUENCE</scope>
    <source>
        <strain evidence="1">Rupite</strain>
    </source>
</reference>
<comment type="caution">
    <text evidence="1">The sequence shown here is derived from an EMBL/GenBank/DDBJ whole genome shotgun (WGS) entry which is preliminary data.</text>
</comment>
<organism evidence="1 2">
    <name type="scientific">Thermostichus vulcanus str. 'Rupite'</name>
    <dbReference type="NCBI Taxonomy" id="2813851"/>
    <lineage>
        <taxon>Bacteria</taxon>
        <taxon>Bacillati</taxon>
        <taxon>Cyanobacteriota</taxon>
        <taxon>Cyanophyceae</taxon>
        <taxon>Thermostichales</taxon>
        <taxon>Thermostichaceae</taxon>
        <taxon>Thermostichus</taxon>
    </lineage>
</organism>
<dbReference type="RefSeq" id="WP_244349920.1">
    <property type="nucleotide sequence ID" value="NZ_JAFIRA010000013.1"/>
</dbReference>
<evidence type="ECO:0000313" key="1">
    <source>
        <dbReference type="EMBL" id="MCJ2542648.1"/>
    </source>
</evidence>
<keyword evidence="2" id="KW-1185">Reference proteome</keyword>
<sequence>MINRKPIIRTDKWSLNPTAQQQMLFAETVKVYRRLCRHLVGVIYTHWAELGGLSNQQIIPAVERLIHQTAQNPNVKYASFDRVFHKFPSYYRRGAIAFAFGQVSSFVARYQQWQSGTRKRREANPPTLNANTGCYPTLYKGQCYKLHGYDQVEIKVFTGTDWIWTTVQIAGLGERHRVDTNKLLSPSLICNQHSCHLSVPFECHPEKRQSDQNVVAVDLGINTTATVSVVTFCGTVIHRELIHPGRDIDRRDKQLKSVSVRASKTILLRKVRSTILLRKVRSTMGKGGKLQKGFCSNTYRKCRHINQQIAHIVSRRIVQIAKAFNAEAIVFENLKGWKATGGRKRSPLRQRFQGWLKSMIRDYSEMKWQEAGGKTIDVIAACTSKLAYDGSGVVERDGRNYALAKFASGKRYSADLNGAYNIAARGILKLTCRKESEGYLGKSSRYSPRSWAGLCDLWANQRVTGQHRHHHLASAGGVSFIWSLPNLTSSRPKDAPSQPNKPG</sequence>
<evidence type="ECO:0000313" key="2">
    <source>
        <dbReference type="Proteomes" id="UP000830835"/>
    </source>
</evidence>
<name>A0ABT0CA44_THEVL</name>
<protein>
    <submittedName>
        <fullName evidence="1">Transposase</fullName>
    </submittedName>
</protein>
<proteinExistence type="predicted"/>
<dbReference type="Proteomes" id="UP000830835">
    <property type="component" value="Unassembled WGS sequence"/>
</dbReference>
<gene>
    <name evidence="1" type="ORF">JX360_06965</name>
</gene>
<accession>A0ABT0CA44</accession>